<keyword evidence="1" id="KW-0732">Signal</keyword>
<protein>
    <submittedName>
        <fullName evidence="2">Uncharacterized protein</fullName>
    </submittedName>
</protein>
<evidence type="ECO:0000256" key="1">
    <source>
        <dbReference type="SAM" id="SignalP"/>
    </source>
</evidence>
<keyword evidence="3" id="KW-1185">Reference proteome</keyword>
<reference evidence="2" key="1">
    <citation type="journal article" date="2021" name="Sci. Adv.">
        <title>The American lobster genome reveals insights on longevity, neural, and immune adaptations.</title>
        <authorList>
            <person name="Polinski J.M."/>
            <person name="Zimin A.V."/>
            <person name="Clark K.F."/>
            <person name="Kohn A.B."/>
            <person name="Sadowski N."/>
            <person name="Timp W."/>
            <person name="Ptitsyn A."/>
            <person name="Khanna P."/>
            <person name="Romanova D.Y."/>
            <person name="Williams P."/>
            <person name="Greenwood S.J."/>
            <person name="Moroz L.L."/>
            <person name="Walt D.R."/>
            <person name="Bodnar A.G."/>
        </authorList>
    </citation>
    <scope>NUCLEOTIDE SEQUENCE</scope>
    <source>
        <strain evidence="2">GMGI-L3</strain>
    </source>
</reference>
<dbReference type="EMBL" id="JAHLQT010024345">
    <property type="protein sequence ID" value="KAG7165424.1"/>
    <property type="molecule type" value="Genomic_DNA"/>
</dbReference>
<comment type="caution">
    <text evidence="2">The sequence shown here is derived from an EMBL/GenBank/DDBJ whole genome shotgun (WGS) entry which is preliminary data.</text>
</comment>
<proteinExistence type="predicted"/>
<dbReference type="OrthoDB" id="8195466at2759"/>
<organism evidence="2 3">
    <name type="scientific">Homarus americanus</name>
    <name type="common">American lobster</name>
    <dbReference type="NCBI Taxonomy" id="6706"/>
    <lineage>
        <taxon>Eukaryota</taxon>
        <taxon>Metazoa</taxon>
        <taxon>Ecdysozoa</taxon>
        <taxon>Arthropoda</taxon>
        <taxon>Crustacea</taxon>
        <taxon>Multicrustacea</taxon>
        <taxon>Malacostraca</taxon>
        <taxon>Eumalacostraca</taxon>
        <taxon>Eucarida</taxon>
        <taxon>Decapoda</taxon>
        <taxon>Pleocyemata</taxon>
        <taxon>Astacidea</taxon>
        <taxon>Nephropoidea</taxon>
        <taxon>Nephropidae</taxon>
        <taxon>Homarus</taxon>
    </lineage>
</organism>
<dbReference type="Proteomes" id="UP000747542">
    <property type="component" value="Unassembled WGS sequence"/>
</dbReference>
<evidence type="ECO:0000313" key="2">
    <source>
        <dbReference type="EMBL" id="KAG7165424.1"/>
    </source>
</evidence>
<name>A0A8J5MWB2_HOMAM</name>
<feature type="chain" id="PRO_5035229468" evidence="1">
    <location>
        <begin position="18"/>
        <end position="111"/>
    </location>
</feature>
<dbReference type="AlphaFoldDB" id="A0A8J5MWB2"/>
<accession>A0A8J5MWB2</accession>
<sequence length="111" mass="12144">MMIRAVLVLAVVAVVSGGPTMKVYEKSDSHKYQQVLVPVSSTVIPLDDLPVYQVSVGFGLETPTPGKFKPDGPVKLITIHSIKNKNKGKRDPDAALIEEVTPEEYKKLTQQ</sequence>
<feature type="signal peptide" evidence="1">
    <location>
        <begin position="1"/>
        <end position="17"/>
    </location>
</feature>
<gene>
    <name evidence="2" type="ORF">Hamer_G007255</name>
</gene>
<evidence type="ECO:0000313" key="3">
    <source>
        <dbReference type="Proteomes" id="UP000747542"/>
    </source>
</evidence>